<feature type="region of interest" description="Disordered" evidence="1">
    <location>
        <begin position="81"/>
        <end position="177"/>
    </location>
</feature>
<keyword evidence="2" id="KW-1133">Transmembrane helix</keyword>
<feature type="compositionally biased region" description="Low complexity" evidence="1">
    <location>
        <begin position="104"/>
        <end position="115"/>
    </location>
</feature>
<sequence>MLTHHTTSCQIIQLPEQNFVKKFLYLYFAAECGILTQNQVGNAKRGFDMSLLKKLAGLAVGAAAVGAAVYVLQKREHGEEYEHIVGPADEVETDAEPEDDASAEAEQAPAAASPETDAVYQPPMAAHPVQTGDDTPNANPVELGAVEVPKTADGKYDATKIADPADFGDWDEQGCKG</sequence>
<dbReference type="eggNOG" id="ENOG502ZES1">
    <property type="taxonomic scope" value="Bacteria"/>
</dbReference>
<keyword evidence="2" id="KW-0472">Membrane</keyword>
<dbReference type="STRING" id="411471.SUBVAR_04629"/>
<feature type="transmembrane region" description="Helical" evidence="2">
    <location>
        <begin position="55"/>
        <end position="72"/>
    </location>
</feature>
<protein>
    <submittedName>
        <fullName evidence="3">Uncharacterized protein</fullName>
    </submittedName>
</protein>
<dbReference type="Proteomes" id="UP000003438">
    <property type="component" value="Unassembled WGS sequence"/>
</dbReference>
<organism evidence="3 4">
    <name type="scientific">Subdoligranulum variabile DSM 15176</name>
    <dbReference type="NCBI Taxonomy" id="411471"/>
    <lineage>
        <taxon>Bacteria</taxon>
        <taxon>Bacillati</taxon>
        <taxon>Bacillota</taxon>
        <taxon>Clostridia</taxon>
        <taxon>Eubacteriales</taxon>
        <taxon>Oscillospiraceae</taxon>
        <taxon>Subdoligranulum</taxon>
    </lineage>
</organism>
<feature type="compositionally biased region" description="Acidic residues" evidence="1">
    <location>
        <begin position="89"/>
        <end position="103"/>
    </location>
</feature>
<gene>
    <name evidence="3" type="ORF">SUBVAR_04629</name>
</gene>
<feature type="compositionally biased region" description="Basic and acidic residues" evidence="1">
    <location>
        <begin position="150"/>
        <end position="160"/>
    </location>
</feature>
<dbReference type="EMBL" id="ACBY02000014">
    <property type="protein sequence ID" value="EFB77007.1"/>
    <property type="molecule type" value="Genomic_DNA"/>
</dbReference>
<keyword evidence="2" id="KW-0812">Transmembrane</keyword>
<evidence type="ECO:0000313" key="4">
    <source>
        <dbReference type="Proteomes" id="UP000003438"/>
    </source>
</evidence>
<accession>D1PJQ9</accession>
<reference evidence="3" key="1">
    <citation type="submission" date="2009-12" db="EMBL/GenBank/DDBJ databases">
        <authorList>
            <person name="Weinstock G."/>
            <person name="Sodergren E."/>
            <person name="Clifton S."/>
            <person name="Fulton L."/>
            <person name="Fulton B."/>
            <person name="Courtney L."/>
            <person name="Fronick C."/>
            <person name="Harrison M."/>
            <person name="Strong C."/>
            <person name="Farmer C."/>
            <person name="Delahaunty K."/>
            <person name="Markovic C."/>
            <person name="Hall O."/>
            <person name="Minx P."/>
            <person name="Tomlinson C."/>
            <person name="Mitreva M."/>
            <person name="Nelson J."/>
            <person name="Hou S."/>
            <person name="Wollam A."/>
            <person name="Pepin K.H."/>
            <person name="Johnson M."/>
            <person name="Bhonagiri V."/>
            <person name="Nash W.E."/>
            <person name="Warren W."/>
            <person name="Chinwalla A."/>
            <person name="Mardis E.R."/>
            <person name="Wilson R.K."/>
        </authorList>
    </citation>
    <scope>NUCLEOTIDE SEQUENCE [LARGE SCALE GENOMIC DNA]</scope>
    <source>
        <strain evidence="3">DSM 15176</strain>
    </source>
</reference>
<name>D1PJQ9_9FIRM</name>
<comment type="caution">
    <text evidence="3">The sequence shown here is derived from an EMBL/GenBank/DDBJ whole genome shotgun (WGS) entry which is preliminary data.</text>
</comment>
<proteinExistence type="predicted"/>
<dbReference type="HOGENOM" id="CLU_1517161_0_0_9"/>
<evidence type="ECO:0000256" key="2">
    <source>
        <dbReference type="SAM" id="Phobius"/>
    </source>
</evidence>
<dbReference type="AlphaFoldDB" id="D1PJQ9"/>
<feature type="compositionally biased region" description="Acidic residues" evidence="1">
    <location>
        <begin position="166"/>
        <end position="177"/>
    </location>
</feature>
<keyword evidence="4" id="KW-1185">Reference proteome</keyword>
<evidence type="ECO:0000313" key="3">
    <source>
        <dbReference type="EMBL" id="EFB77007.1"/>
    </source>
</evidence>
<evidence type="ECO:0000256" key="1">
    <source>
        <dbReference type="SAM" id="MobiDB-lite"/>
    </source>
</evidence>